<proteinExistence type="predicted"/>
<dbReference type="AlphaFoldDB" id="A0A164MWZ9"/>
<keyword evidence="2" id="KW-1185">Reference proteome</keyword>
<accession>A0A164MWZ9</accession>
<dbReference type="OrthoDB" id="8942218at2759"/>
<comment type="caution">
    <text evidence="1">The sequence shown here is derived from an EMBL/GenBank/DDBJ whole genome shotgun (WGS) entry which is preliminary data.</text>
</comment>
<evidence type="ECO:0000313" key="2">
    <source>
        <dbReference type="Proteomes" id="UP000076858"/>
    </source>
</evidence>
<dbReference type="EMBL" id="LRGB01002925">
    <property type="protein sequence ID" value="KZS05444.1"/>
    <property type="molecule type" value="Genomic_DNA"/>
</dbReference>
<name>A0A164MWZ9_9CRUS</name>
<organism evidence="1 2">
    <name type="scientific">Daphnia magna</name>
    <dbReference type="NCBI Taxonomy" id="35525"/>
    <lineage>
        <taxon>Eukaryota</taxon>
        <taxon>Metazoa</taxon>
        <taxon>Ecdysozoa</taxon>
        <taxon>Arthropoda</taxon>
        <taxon>Crustacea</taxon>
        <taxon>Branchiopoda</taxon>
        <taxon>Diplostraca</taxon>
        <taxon>Cladocera</taxon>
        <taxon>Anomopoda</taxon>
        <taxon>Daphniidae</taxon>
        <taxon>Daphnia</taxon>
    </lineage>
</organism>
<gene>
    <name evidence="1" type="ORF">APZ42_031364</name>
</gene>
<protein>
    <submittedName>
        <fullName evidence="1">Uncharacterized protein</fullName>
    </submittedName>
</protein>
<evidence type="ECO:0000313" key="1">
    <source>
        <dbReference type="EMBL" id="KZS05444.1"/>
    </source>
</evidence>
<sequence length="151" mass="16505">MPEVSLEFWAVKVGSMVSISPILDSIDSMVIVIGLSLEGSVEEVVGVSHSMVSVSKFWVLSESESCNSPSKGTLETMEFQAKETTTGFCLVVSVFIVILGTDPPDFKLPATPKWFLATYIRNVLMRLPWLKASATSVYGEVLKIDSTKNHT</sequence>
<reference evidence="1 2" key="1">
    <citation type="submission" date="2016-03" db="EMBL/GenBank/DDBJ databases">
        <title>EvidentialGene: Evidence-directed Construction of Genes on Genomes.</title>
        <authorList>
            <person name="Gilbert D.G."/>
            <person name="Choi J.-H."/>
            <person name="Mockaitis K."/>
            <person name="Colbourne J."/>
            <person name="Pfrender M."/>
        </authorList>
    </citation>
    <scope>NUCLEOTIDE SEQUENCE [LARGE SCALE GENOMIC DNA]</scope>
    <source>
        <strain evidence="1 2">Xinb3</strain>
        <tissue evidence="1">Complete organism</tissue>
    </source>
</reference>
<dbReference type="Proteomes" id="UP000076858">
    <property type="component" value="Unassembled WGS sequence"/>
</dbReference>